<dbReference type="STRING" id="97359.A0A550CRX4"/>
<dbReference type="OrthoDB" id="416470at2759"/>
<gene>
    <name evidence="6" type="ORF">BD626DRAFT_564483</name>
</gene>
<evidence type="ECO:0000313" key="6">
    <source>
        <dbReference type="EMBL" id="TRM67556.1"/>
    </source>
</evidence>
<keyword evidence="3 4" id="KW-0687">Ribonucleoprotein</keyword>
<evidence type="ECO:0000256" key="4">
    <source>
        <dbReference type="RuleBase" id="RU004005"/>
    </source>
</evidence>
<dbReference type="GO" id="GO:0003735">
    <property type="term" value="F:structural constituent of ribosome"/>
    <property type="evidence" value="ECO:0007669"/>
    <property type="project" value="InterPro"/>
</dbReference>
<dbReference type="InterPro" id="IPR001063">
    <property type="entry name" value="Ribosomal_uL22"/>
</dbReference>
<dbReference type="Pfam" id="PF00237">
    <property type="entry name" value="Ribosomal_L22"/>
    <property type="match status" value="1"/>
</dbReference>
<keyword evidence="7" id="KW-1185">Reference proteome</keyword>
<evidence type="ECO:0000256" key="5">
    <source>
        <dbReference type="SAM" id="MobiDB-lite"/>
    </source>
</evidence>
<dbReference type="InterPro" id="IPR047867">
    <property type="entry name" value="Ribosomal_uL22_bac/org-type"/>
</dbReference>
<evidence type="ECO:0000256" key="3">
    <source>
        <dbReference type="ARBA" id="ARBA00023274"/>
    </source>
</evidence>
<protein>
    <submittedName>
        <fullName evidence="6">Ribosomal protein L22/L17</fullName>
    </submittedName>
</protein>
<comment type="similarity">
    <text evidence="1 4">Belongs to the universal ribosomal protein uL22 family.</text>
</comment>
<dbReference type="PANTHER" id="PTHR13501">
    <property type="entry name" value="CHLOROPLAST 50S RIBOSOMAL PROTEIN L22-RELATED"/>
    <property type="match status" value="1"/>
</dbReference>
<evidence type="ECO:0000256" key="2">
    <source>
        <dbReference type="ARBA" id="ARBA00022980"/>
    </source>
</evidence>
<evidence type="ECO:0000313" key="7">
    <source>
        <dbReference type="Proteomes" id="UP000320762"/>
    </source>
</evidence>
<reference evidence="6 7" key="1">
    <citation type="journal article" date="2019" name="New Phytol.">
        <title>Comparative genomics reveals unique wood-decay strategies and fruiting body development in the Schizophyllaceae.</title>
        <authorList>
            <person name="Almasi E."/>
            <person name="Sahu N."/>
            <person name="Krizsan K."/>
            <person name="Balint B."/>
            <person name="Kovacs G.M."/>
            <person name="Kiss B."/>
            <person name="Cseklye J."/>
            <person name="Drula E."/>
            <person name="Henrissat B."/>
            <person name="Nagy I."/>
            <person name="Chovatia M."/>
            <person name="Adam C."/>
            <person name="LaButti K."/>
            <person name="Lipzen A."/>
            <person name="Riley R."/>
            <person name="Grigoriev I.V."/>
            <person name="Nagy L.G."/>
        </authorList>
    </citation>
    <scope>NUCLEOTIDE SEQUENCE [LARGE SCALE GENOMIC DNA]</scope>
    <source>
        <strain evidence="6 7">NL-1724</strain>
    </source>
</reference>
<sequence>MQRGLQNVSRASRLASAAPRAGARAHVPRVTLAYESRRHASRFQKFQHWFAKQFTPDVKEADNTDVAEAKRQAMQEGRQNIFQAPSQEVAEAQRAAATRGEGAQDAAAAAVLEKPYRPKMHHEHKYSTGTFKISHRKLNMLGRQIAGKPIDYAILQMQFSEKRASSRVRNMLKTAKDHAVRYKNLDPAKLIVSQSWVNKAETEPGRIEPRGRAHFGIRRHKKSRMCVLLKEGKTLEEEKAAERKRKLKRVISAAATREDVPIRNPGAAWAW</sequence>
<evidence type="ECO:0000256" key="1">
    <source>
        <dbReference type="ARBA" id="ARBA00009451"/>
    </source>
</evidence>
<feature type="region of interest" description="Disordered" evidence="5">
    <location>
        <begin position="1"/>
        <end position="22"/>
    </location>
</feature>
<dbReference type="InterPro" id="IPR036394">
    <property type="entry name" value="Ribosomal_uL22_sf"/>
</dbReference>
<dbReference type="EMBL" id="VDMD01000002">
    <property type="protein sequence ID" value="TRM67556.1"/>
    <property type="molecule type" value="Genomic_DNA"/>
</dbReference>
<dbReference type="SUPFAM" id="SSF54843">
    <property type="entry name" value="Ribosomal protein L22"/>
    <property type="match status" value="1"/>
</dbReference>
<accession>A0A550CRX4</accession>
<dbReference type="Gene3D" id="3.90.470.10">
    <property type="entry name" value="Ribosomal protein L22/L17"/>
    <property type="match status" value="1"/>
</dbReference>
<name>A0A550CRX4_9AGAR</name>
<dbReference type="AlphaFoldDB" id="A0A550CRX4"/>
<dbReference type="PANTHER" id="PTHR13501:SF8">
    <property type="entry name" value="LARGE RIBOSOMAL SUBUNIT PROTEIN UL22M"/>
    <property type="match status" value="1"/>
</dbReference>
<keyword evidence="2 4" id="KW-0689">Ribosomal protein</keyword>
<dbReference type="GO" id="GO:0006412">
    <property type="term" value="P:translation"/>
    <property type="evidence" value="ECO:0007669"/>
    <property type="project" value="InterPro"/>
</dbReference>
<organism evidence="6 7">
    <name type="scientific">Schizophyllum amplum</name>
    <dbReference type="NCBI Taxonomy" id="97359"/>
    <lineage>
        <taxon>Eukaryota</taxon>
        <taxon>Fungi</taxon>
        <taxon>Dikarya</taxon>
        <taxon>Basidiomycota</taxon>
        <taxon>Agaricomycotina</taxon>
        <taxon>Agaricomycetes</taxon>
        <taxon>Agaricomycetidae</taxon>
        <taxon>Agaricales</taxon>
        <taxon>Schizophyllaceae</taxon>
        <taxon>Schizophyllum</taxon>
    </lineage>
</organism>
<proteinExistence type="inferred from homology"/>
<dbReference type="Proteomes" id="UP000320762">
    <property type="component" value="Unassembled WGS sequence"/>
</dbReference>
<comment type="caution">
    <text evidence="6">The sequence shown here is derived from an EMBL/GenBank/DDBJ whole genome shotgun (WGS) entry which is preliminary data.</text>
</comment>
<feature type="compositionally biased region" description="Low complexity" evidence="5">
    <location>
        <begin position="9"/>
        <end position="22"/>
    </location>
</feature>
<dbReference type="GO" id="GO:0005762">
    <property type="term" value="C:mitochondrial large ribosomal subunit"/>
    <property type="evidence" value="ECO:0007669"/>
    <property type="project" value="TreeGrafter"/>
</dbReference>